<dbReference type="PANTHER" id="PTHR12788">
    <property type="entry name" value="PROTEIN-TYROSINE SULFOTRANSFERASE 2"/>
    <property type="match status" value="1"/>
</dbReference>
<evidence type="ECO:0000256" key="1">
    <source>
        <dbReference type="ARBA" id="ARBA00022679"/>
    </source>
</evidence>
<keyword evidence="2" id="KW-0802">TPR repeat</keyword>
<dbReference type="AlphaFoldDB" id="A0A1T5J0X5"/>
<keyword evidence="1" id="KW-0808">Transferase</keyword>
<dbReference type="SMART" id="SM00028">
    <property type="entry name" value="TPR"/>
    <property type="match status" value="3"/>
</dbReference>
<name>A0A1T5J0X5_9GAMM</name>
<dbReference type="Pfam" id="PF13469">
    <property type="entry name" value="Sulfotransfer_3"/>
    <property type="match status" value="1"/>
</dbReference>
<proteinExistence type="predicted"/>
<accession>A0A1T5J0X5</accession>
<evidence type="ECO:0000313" key="3">
    <source>
        <dbReference type="EMBL" id="SKC44991.1"/>
    </source>
</evidence>
<sequence>MSQDPARIYRASVDALNRRDWAGALRLAQPLSAAFPQHAGVHFVAGVAALQLRRMDAAHAHLAQATRLNPERADYAAQFARLLATIHRQREAVAEADRALALSNGQPDDPMVLDILGVIYTQAHEAERAAQAFQRGVASLPNEPRLRFNLAATLTFVGDVEGAEREYEACLRLQPRYWKAYLSLSQLRRQTPADNHVARWQNALAQIGNDVEGALCVNMALEKEFDDLGDPRQAFAHLSQGKAAWRTRLNYDSARDAAMFQAVIDQFPEPPPDTDGSDSAEPIFVFGLPRTGTTLVDRILSSHGSVHSAGELNHFAVAVQAQAGLRARSLHEVLLQLRGRSIDWRALGQAYLASTRPGTGHTPHFVDKLPHNFLYAGFIARVFPNARMICLRRDPMDSCFNNFRQLFNLESPNYDYSFDLLDCGRYYLQFDRLMAHWRRALPGRILEVAYEDIVEAQEATTRQLLAFCGLPWDDACLAFERNTAPVATASAVQVRSPIYRSSLHRWKRYEEHLQALKDLLQAGGIELWNSP</sequence>
<dbReference type="SUPFAM" id="SSF52540">
    <property type="entry name" value="P-loop containing nucleoside triphosphate hydrolases"/>
    <property type="match status" value="1"/>
</dbReference>
<dbReference type="GO" id="GO:0008476">
    <property type="term" value="F:protein-tyrosine sulfotransferase activity"/>
    <property type="evidence" value="ECO:0007669"/>
    <property type="project" value="InterPro"/>
</dbReference>
<dbReference type="EMBL" id="FUZV01000001">
    <property type="protein sequence ID" value="SKC44991.1"/>
    <property type="molecule type" value="Genomic_DNA"/>
</dbReference>
<dbReference type="InterPro" id="IPR019734">
    <property type="entry name" value="TPR_rpt"/>
</dbReference>
<dbReference type="PROSITE" id="PS50005">
    <property type="entry name" value="TPR"/>
    <property type="match status" value="1"/>
</dbReference>
<dbReference type="STRING" id="428993.SAMN06296058_0404"/>
<dbReference type="InterPro" id="IPR026634">
    <property type="entry name" value="TPST-like"/>
</dbReference>
<evidence type="ECO:0000313" key="4">
    <source>
        <dbReference type="Proteomes" id="UP000190341"/>
    </source>
</evidence>
<dbReference type="RefSeq" id="WP_079722809.1">
    <property type="nucleotide sequence ID" value="NZ_BMCL01000003.1"/>
</dbReference>
<dbReference type="Proteomes" id="UP000190341">
    <property type="component" value="Unassembled WGS sequence"/>
</dbReference>
<protein>
    <submittedName>
        <fullName evidence="3">Tetratricopeptide repeat-containing protein</fullName>
    </submittedName>
</protein>
<dbReference type="Gene3D" id="1.25.40.10">
    <property type="entry name" value="Tetratricopeptide repeat domain"/>
    <property type="match status" value="1"/>
</dbReference>
<dbReference type="Gene3D" id="3.40.50.300">
    <property type="entry name" value="P-loop containing nucleotide triphosphate hydrolases"/>
    <property type="match status" value="1"/>
</dbReference>
<dbReference type="InterPro" id="IPR011990">
    <property type="entry name" value="TPR-like_helical_dom_sf"/>
</dbReference>
<feature type="repeat" description="TPR" evidence="2">
    <location>
        <begin position="110"/>
        <end position="143"/>
    </location>
</feature>
<reference evidence="3 4" key="1">
    <citation type="submission" date="2017-02" db="EMBL/GenBank/DDBJ databases">
        <authorList>
            <person name="Peterson S.W."/>
        </authorList>
    </citation>
    <scope>NUCLEOTIDE SEQUENCE [LARGE SCALE GENOMIC DNA]</scope>
    <source>
        <strain evidence="3 4">P15</strain>
    </source>
</reference>
<gene>
    <name evidence="3" type="ORF">SAMN06296058_0404</name>
</gene>
<keyword evidence="4" id="KW-1185">Reference proteome</keyword>
<organism evidence="3 4">
    <name type="scientific">Pseudoxanthomonas indica</name>
    <dbReference type="NCBI Taxonomy" id="428993"/>
    <lineage>
        <taxon>Bacteria</taxon>
        <taxon>Pseudomonadati</taxon>
        <taxon>Pseudomonadota</taxon>
        <taxon>Gammaproteobacteria</taxon>
        <taxon>Lysobacterales</taxon>
        <taxon>Lysobacteraceae</taxon>
        <taxon>Pseudoxanthomonas</taxon>
    </lineage>
</organism>
<dbReference type="OrthoDB" id="9766687at2"/>
<evidence type="ECO:0000256" key="2">
    <source>
        <dbReference type="PROSITE-ProRule" id="PRU00339"/>
    </source>
</evidence>
<dbReference type="SUPFAM" id="SSF48452">
    <property type="entry name" value="TPR-like"/>
    <property type="match status" value="1"/>
</dbReference>
<dbReference type="InterPro" id="IPR027417">
    <property type="entry name" value="P-loop_NTPase"/>
</dbReference>
<dbReference type="PANTHER" id="PTHR12788:SF10">
    <property type="entry name" value="PROTEIN-TYROSINE SULFOTRANSFERASE"/>
    <property type="match status" value="1"/>
</dbReference>